<dbReference type="PROSITE" id="PS50893">
    <property type="entry name" value="ABC_TRANSPORTER_2"/>
    <property type="match status" value="2"/>
</dbReference>
<keyword evidence="4 6" id="KW-0067">ATP-binding</keyword>
<gene>
    <name evidence="6" type="ORF">D0962_35390</name>
</gene>
<dbReference type="GO" id="GO:0005524">
    <property type="term" value="F:ATP binding"/>
    <property type="evidence" value="ECO:0007669"/>
    <property type="project" value="UniProtKB-KW"/>
</dbReference>
<reference evidence="6 7" key="1">
    <citation type="journal article" date="2020" name="Microb. Ecol.">
        <title>Ecogenomics of the Marine Benthic Filamentous Cyanobacterium Adonisia.</title>
        <authorList>
            <person name="Walter J.M."/>
            <person name="Coutinho F.H."/>
            <person name="Leomil L."/>
            <person name="Hargreaves P.I."/>
            <person name="Campeao M.E."/>
            <person name="Vieira V.V."/>
            <person name="Silva B.S."/>
            <person name="Fistarol G.O."/>
            <person name="Salomon P.S."/>
            <person name="Sawabe T."/>
            <person name="Mino S."/>
            <person name="Hosokawa M."/>
            <person name="Miyashita H."/>
            <person name="Maruyama F."/>
            <person name="van Verk M.C."/>
            <person name="Dutilh B.E."/>
            <person name="Thompson C.C."/>
            <person name="Thompson F.L."/>
        </authorList>
    </citation>
    <scope>NUCLEOTIDE SEQUENCE [LARGE SCALE GENOMIC DNA]</scope>
    <source>
        <strain evidence="6 7">CCMR0082</strain>
    </source>
</reference>
<organism evidence="6 7">
    <name type="scientific">Adonisia turfae CCMR0082</name>
    <dbReference type="NCBI Taxonomy" id="2304604"/>
    <lineage>
        <taxon>Bacteria</taxon>
        <taxon>Bacillati</taxon>
        <taxon>Cyanobacteriota</taxon>
        <taxon>Adonisia</taxon>
        <taxon>Adonisia turfae</taxon>
    </lineage>
</organism>
<dbReference type="Pfam" id="PF08352">
    <property type="entry name" value="oligo_HPY"/>
    <property type="match status" value="2"/>
</dbReference>
<feature type="domain" description="ABC transporter" evidence="5">
    <location>
        <begin position="8"/>
        <end position="291"/>
    </location>
</feature>
<dbReference type="InterPro" id="IPR003593">
    <property type="entry name" value="AAA+_ATPase"/>
</dbReference>
<dbReference type="InterPro" id="IPR003439">
    <property type="entry name" value="ABC_transporter-like_ATP-bd"/>
</dbReference>
<dbReference type="InterPro" id="IPR027417">
    <property type="entry name" value="P-loop_NTPase"/>
</dbReference>
<dbReference type="FunFam" id="3.40.50.300:FF:000016">
    <property type="entry name" value="Oligopeptide ABC transporter ATP-binding component"/>
    <property type="match status" value="1"/>
</dbReference>
<dbReference type="InterPro" id="IPR050319">
    <property type="entry name" value="ABC_transp_ATP-bind"/>
</dbReference>
<dbReference type="NCBIfam" id="NF007739">
    <property type="entry name" value="PRK10419.1"/>
    <property type="match status" value="3"/>
</dbReference>
<dbReference type="AlphaFoldDB" id="A0A6M0SHY9"/>
<dbReference type="PANTHER" id="PTHR43776:SF7">
    <property type="entry name" value="D,D-DIPEPTIDE TRANSPORT ATP-BINDING PROTEIN DDPF-RELATED"/>
    <property type="match status" value="1"/>
</dbReference>
<dbReference type="NCBIfam" id="NF008453">
    <property type="entry name" value="PRK11308.1"/>
    <property type="match status" value="3"/>
</dbReference>
<evidence type="ECO:0000256" key="4">
    <source>
        <dbReference type="ARBA" id="ARBA00022840"/>
    </source>
</evidence>
<evidence type="ECO:0000256" key="2">
    <source>
        <dbReference type="ARBA" id="ARBA00022448"/>
    </source>
</evidence>
<evidence type="ECO:0000259" key="5">
    <source>
        <dbReference type="PROSITE" id="PS50893"/>
    </source>
</evidence>
<evidence type="ECO:0000313" key="6">
    <source>
        <dbReference type="EMBL" id="NEZ67964.1"/>
    </source>
</evidence>
<dbReference type="SUPFAM" id="SSF52540">
    <property type="entry name" value="P-loop containing nucleoside triphosphate hydrolases"/>
    <property type="match status" value="2"/>
</dbReference>
<comment type="caution">
    <text evidence="6">The sequence shown here is derived from an EMBL/GenBank/DDBJ whole genome shotgun (WGS) entry which is preliminary data.</text>
</comment>
<dbReference type="GO" id="GO:0015833">
    <property type="term" value="P:peptide transport"/>
    <property type="evidence" value="ECO:0007669"/>
    <property type="project" value="InterPro"/>
</dbReference>
<proteinExistence type="inferred from homology"/>
<feature type="domain" description="ABC transporter" evidence="5">
    <location>
        <begin position="359"/>
        <end position="609"/>
    </location>
</feature>
<dbReference type="Proteomes" id="UP000473574">
    <property type="component" value="Unassembled WGS sequence"/>
</dbReference>
<dbReference type="InterPro" id="IPR017871">
    <property type="entry name" value="ABC_transporter-like_CS"/>
</dbReference>
<dbReference type="SMART" id="SM00382">
    <property type="entry name" value="AAA"/>
    <property type="match status" value="2"/>
</dbReference>
<dbReference type="GO" id="GO:0055085">
    <property type="term" value="P:transmembrane transport"/>
    <property type="evidence" value="ECO:0007669"/>
    <property type="project" value="UniProtKB-ARBA"/>
</dbReference>
<sequence length="632" mass="70250">MSEIILDVRNLKVEFDTANGVIKAVDGISFQVKRGRTLGIVGESGSGKSVTSLSVMGLVPNPPGRITNGEILFSAQADAAPTNLCQASPKRMQDYRGSRISMIFQEPMSSLNPVYTCGFQLIEAIQQHHNVTKAEAEAKVIDSLQEVKLLPSDEELATLVATEQQLKDRNAIARGVQQRKKAMLKRYPHQLSGGQLQRVMIAMAIACDPDLLIADEPTTALDVTVQALILDLLRDLRDRRSMSMIFITHDLGTIAEIADDVAVMYRGKIVEYGSVDKIFANPEHPYTKGLLACRPRPEQRLRKLPTVADYMQVQDEPNGEFKIFARHFDNDEAATLTAQVTAEETASRLEKLGGEPPLITVQNLKVGYPVKGMFGQTTRTFMAVDDVSFEVYRGETFGLVGESGCGKTTLGRALLRLVEPIVGNIFFEGQNIRQLPKGEMRKLRREMQVIFQDPFSSLDPRMSIGQAIAEPLKIHKVIRSRRNLQERVAYLLERVDIDPGCVNRFPHEFSGGQRQRICIARALALNPKFIICDESVSALDVSVQAQVLNLLKELQEEFGLTYVFISHDLGVVKFMSDRIMVMNRGRLEELGPADEIYNNPQQAYTKQLISAIPAGTLERIQELQVARGAIAS</sequence>
<dbReference type="RefSeq" id="WP_163671229.1">
    <property type="nucleotide sequence ID" value="NZ_QZCE01000002.1"/>
</dbReference>
<dbReference type="PANTHER" id="PTHR43776">
    <property type="entry name" value="TRANSPORT ATP-BINDING PROTEIN"/>
    <property type="match status" value="1"/>
</dbReference>
<dbReference type="Gene3D" id="3.40.50.300">
    <property type="entry name" value="P-loop containing nucleotide triphosphate hydrolases"/>
    <property type="match status" value="2"/>
</dbReference>
<evidence type="ECO:0000256" key="1">
    <source>
        <dbReference type="ARBA" id="ARBA00005417"/>
    </source>
</evidence>
<accession>A0A6M0SHY9</accession>
<dbReference type="GO" id="GO:0016887">
    <property type="term" value="F:ATP hydrolysis activity"/>
    <property type="evidence" value="ECO:0007669"/>
    <property type="project" value="InterPro"/>
</dbReference>
<keyword evidence="3" id="KW-0547">Nucleotide-binding</keyword>
<comment type="similarity">
    <text evidence="1">Belongs to the ABC transporter superfamily.</text>
</comment>
<dbReference type="EMBL" id="QZCE01000002">
    <property type="protein sequence ID" value="NEZ67964.1"/>
    <property type="molecule type" value="Genomic_DNA"/>
</dbReference>
<evidence type="ECO:0000256" key="3">
    <source>
        <dbReference type="ARBA" id="ARBA00022741"/>
    </source>
</evidence>
<protein>
    <submittedName>
        <fullName evidence="6">ABC transporter ATP-binding protein</fullName>
    </submittedName>
</protein>
<dbReference type="InterPro" id="IPR013563">
    <property type="entry name" value="Oligopep_ABC_C"/>
</dbReference>
<dbReference type="Pfam" id="PF00005">
    <property type="entry name" value="ABC_tran"/>
    <property type="match status" value="2"/>
</dbReference>
<name>A0A6M0SHY9_9CYAN</name>
<keyword evidence="2" id="KW-0813">Transport</keyword>
<dbReference type="CDD" id="cd03257">
    <property type="entry name" value="ABC_NikE_OppD_transporters"/>
    <property type="match status" value="2"/>
</dbReference>
<evidence type="ECO:0000313" key="7">
    <source>
        <dbReference type="Proteomes" id="UP000473574"/>
    </source>
</evidence>
<dbReference type="PROSITE" id="PS00211">
    <property type="entry name" value="ABC_TRANSPORTER_1"/>
    <property type="match status" value="2"/>
</dbReference>